<reference evidence="2 3" key="1">
    <citation type="journal article" date="2016" name="Environ. Microbiol.">
        <title>New Methyloceanibacter diversity from North Sea sediments includes methanotroph containing solely the soluble methane monooxygenase.</title>
        <authorList>
            <person name="Vekeman B."/>
            <person name="Kerckhof F.M."/>
            <person name="Cremers G."/>
            <person name="de Vos P."/>
            <person name="Vandamme P."/>
            <person name="Boon N."/>
            <person name="Op den Camp H.J."/>
            <person name="Heylen K."/>
        </authorList>
    </citation>
    <scope>NUCLEOTIDE SEQUENCE [LARGE SCALE GENOMIC DNA]</scope>
    <source>
        <strain evidence="2 3">R-67175</strain>
    </source>
</reference>
<dbReference type="InterPro" id="IPR011576">
    <property type="entry name" value="Pyridox_Oxase_N"/>
</dbReference>
<gene>
    <name evidence="2" type="ORF">AUC69_09200</name>
</gene>
<dbReference type="PANTHER" id="PTHR42815:SF2">
    <property type="entry name" value="FAD-BINDING, PUTATIVE (AFU_ORTHOLOGUE AFUA_6G07600)-RELATED"/>
    <property type="match status" value="1"/>
</dbReference>
<dbReference type="Gene3D" id="2.30.110.10">
    <property type="entry name" value="Electron Transport, Fmn-binding Protein, Chain A"/>
    <property type="match status" value="1"/>
</dbReference>
<dbReference type="Proteomes" id="UP000094472">
    <property type="component" value="Unassembled WGS sequence"/>
</dbReference>
<keyword evidence="3" id="KW-1185">Reference proteome</keyword>
<dbReference type="InterPro" id="IPR012349">
    <property type="entry name" value="Split_barrel_FMN-bd"/>
</dbReference>
<dbReference type="EMBL" id="LPWF01000016">
    <property type="protein sequence ID" value="ODR99767.1"/>
    <property type="molecule type" value="Genomic_DNA"/>
</dbReference>
<dbReference type="SUPFAM" id="SSF50475">
    <property type="entry name" value="FMN-binding split barrel"/>
    <property type="match status" value="1"/>
</dbReference>
<name>A0A1E3W1S6_9HYPH</name>
<dbReference type="PANTHER" id="PTHR42815">
    <property type="entry name" value="FAD-BINDING, PUTATIVE (AFU_ORTHOLOGUE AFUA_6G07600)-RELATED"/>
    <property type="match status" value="1"/>
</dbReference>
<evidence type="ECO:0000313" key="3">
    <source>
        <dbReference type="Proteomes" id="UP000094472"/>
    </source>
</evidence>
<protein>
    <submittedName>
        <fullName evidence="2">Pyridoxamine 5'-phosphate oxidase</fullName>
    </submittedName>
</protein>
<dbReference type="STRING" id="1774969.AUC69_09200"/>
<comment type="caution">
    <text evidence="2">The sequence shown here is derived from an EMBL/GenBank/DDBJ whole genome shotgun (WGS) entry which is preliminary data.</text>
</comment>
<dbReference type="OrthoDB" id="9786134at2"/>
<sequence length="201" mass="22186">MTTWMDIAFSPAVKDAQTRRGSRQAYARMEAKGSQRTFLDADLAGFIASMRSVYLATASSNGQPYIQHRGGPPGFLRVLDETTIAFADFSGNRQYISTGNLAENPKAMLFLMDYATGHRVKIWGTARVIEDDPDLIASLMPEDYGARGEAAILFTVAAWDTNCPQHIPKMLFAEDVTRLAERVQLLEADNARLRAALAEHA</sequence>
<evidence type="ECO:0000259" key="1">
    <source>
        <dbReference type="Pfam" id="PF01243"/>
    </source>
</evidence>
<feature type="domain" description="Pyridoxamine 5'-phosphate oxidase N-terminal" evidence="1">
    <location>
        <begin position="41"/>
        <end position="146"/>
    </location>
</feature>
<proteinExistence type="predicted"/>
<dbReference type="Pfam" id="PF01243">
    <property type="entry name" value="PNPOx_N"/>
    <property type="match status" value="1"/>
</dbReference>
<evidence type="ECO:0000313" key="2">
    <source>
        <dbReference type="EMBL" id="ODR99767.1"/>
    </source>
</evidence>
<accession>A0A1E3W1S6</accession>
<organism evidence="2 3">
    <name type="scientific">Methyloceanibacter superfactus</name>
    <dbReference type="NCBI Taxonomy" id="1774969"/>
    <lineage>
        <taxon>Bacteria</taxon>
        <taxon>Pseudomonadati</taxon>
        <taxon>Pseudomonadota</taxon>
        <taxon>Alphaproteobacteria</taxon>
        <taxon>Hyphomicrobiales</taxon>
        <taxon>Hyphomicrobiaceae</taxon>
        <taxon>Methyloceanibacter</taxon>
    </lineage>
</organism>
<dbReference type="RefSeq" id="WP_069441308.1">
    <property type="nucleotide sequence ID" value="NZ_LPWF01000016.1"/>
</dbReference>
<dbReference type="AlphaFoldDB" id="A0A1E3W1S6"/>